<sequence length="150" mass="16647">MFVQTGVTSFNPNDSKLASKLLSKIAVCDIKKLVLDNQILDVGELKFYANCESLESFVFLESVVKYENGTVVPIEEILKLLPKLKAFDWLLHGELASTFTSETTKSIIELFDTSILESFCLMEGAMSGCVLRMKKNEGAQTEEVPKNASL</sequence>
<reference evidence="2" key="1">
    <citation type="submission" date="2022-11" db="UniProtKB">
        <authorList>
            <consortium name="WormBaseParasite"/>
        </authorList>
    </citation>
    <scope>IDENTIFICATION</scope>
</reference>
<dbReference type="AlphaFoldDB" id="A0A914PSZ5"/>
<evidence type="ECO:0000313" key="2">
    <source>
        <dbReference type="WBParaSite" id="PDA_v2.g19337.t1"/>
    </source>
</evidence>
<protein>
    <submittedName>
        <fullName evidence="2">Uncharacterized protein</fullName>
    </submittedName>
</protein>
<dbReference type="Proteomes" id="UP000887578">
    <property type="component" value="Unplaced"/>
</dbReference>
<keyword evidence="1" id="KW-1185">Reference proteome</keyword>
<name>A0A914PSZ5_9BILA</name>
<evidence type="ECO:0000313" key="1">
    <source>
        <dbReference type="Proteomes" id="UP000887578"/>
    </source>
</evidence>
<dbReference type="WBParaSite" id="PDA_v2.g19337.t1">
    <property type="protein sequence ID" value="PDA_v2.g19337.t1"/>
    <property type="gene ID" value="PDA_v2.g19337"/>
</dbReference>
<proteinExistence type="predicted"/>
<accession>A0A914PSZ5</accession>
<organism evidence="1 2">
    <name type="scientific">Panagrolaimus davidi</name>
    <dbReference type="NCBI Taxonomy" id="227884"/>
    <lineage>
        <taxon>Eukaryota</taxon>
        <taxon>Metazoa</taxon>
        <taxon>Ecdysozoa</taxon>
        <taxon>Nematoda</taxon>
        <taxon>Chromadorea</taxon>
        <taxon>Rhabditida</taxon>
        <taxon>Tylenchina</taxon>
        <taxon>Panagrolaimomorpha</taxon>
        <taxon>Panagrolaimoidea</taxon>
        <taxon>Panagrolaimidae</taxon>
        <taxon>Panagrolaimus</taxon>
    </lineage>
</organism>